<dbReference type="EMBL" id="KT224359">
    <property type="protein sequence ID" value="ALA13047.1"/>
    <property type="molecule type" value="Genomic_DNA"/>
</dbReference>
<evidence type="ECO:0000313" key="2">
    <source>
        <dbReference type="Proteomes" id="UP000204602"/>
    </source>
</evidence>
<keyword evidence="2" id="KW-1185">Reference proteome</keyword>
<organism evidence="1 2">
    <name type="scientific">Bacillus phage TsarBomba</name>
    <dbReference type="NCBI Taxonomy" id="1690456"/>
    <lineage>
        <taxon>Viruses</taxon>
        <taxon>Duplodnaviria</taxon>
        <taxon>Heunggongvirae</taxon>
        <taxon>Uroviricota</taxon>
        <taxon>Caudoviricetes</taxon>
        <taxon>Herelleviridae</taxon>
        <taxon>Bastillevirinae</taxon>
        <taxon>Tsarbombavirus</taxon>
        <taxon>Tsarbombavirus tsarbomba</taxon>
    </lineage>
</organism>
<accession>A0A0K2D061</accession>
<dbReference type="Proteomes" id="UP000204602">
    <property type="component" value="Segment"/>
</dbReference>
<name>A0A0K2D061_9CAUD</name>
<protein>
    <submittedName>
        <fullName evidence="1">Uncharacterized protein</fullName>
    </submittedName>
</protein>
<sequence length="101" mass="11034">MLDDLKGVRFNEPVQINKTDAAVATKLGLTLEDGYFKTAIVDEVTGDVKFSDTPSVTPPAFSSDRFLVNTMADFANANEITLPKWTAEPQKIAQAIADWEA</sequence>
<reference evidence="1 2" key="1">
    <citation type="journal article" date="2015" name="Genome Announc.">
        <title>Complete Genome Sequence of Bacillus cereus Group Phage TsarBomba.</title>
        <authorList>
            <person name="Erill I."/>
            <person name="Caruso S.M."/>
        </authorList>
    </citation>
    <scope>NUCLEOTIDE SEQUENCE [LARGE SCALE GENOMIC DNA]</scope>
</reference>
<dbReference type="RefSeq" id="YP_009206953.1">
    <property type="nucleotide sequence ID" value="NC_028890.1"/>
</dbReference>
<evidence type="ECO:0000313" key="1">
    <source>
        <dbReference type="EMBL" id="ALA13047.1"/>
    </source>
</evidence>
<dbReference type="OrthoDB" id="18009at10239"/>
<dbReference type="KEGG" id="vg:26633258"/>
<dbReference type="GeneID" id="26633258"/>
<proteinExistence type="predicted"/>
<gene>
    <name evidence="1" type="ORF">TSARBOMBA_138</name>
</gene>